<keyword evidence="1" id="KW-0472">Membrane</keyword>
<feature type="transmembrane region" description="Helical" evidence="1">
    <location>
        <begin position="106"/>
        <end position="123"/>
    </location>
</feature>
<organism evidence="2">
    <name type="scientific">mine drainage metagenome</name>
    <dbReference type="NCBI Taxonomy" id="410659"/>
    <lineage>
        <taxon>unclassified sequences</taxon>
        <taxon>metagenomes</taxon>
        <taxon>ecological metagenomes</taxon>
    </lineage>
</organism>
<dbReference type="AlphaFoldDB" id="A0A1J5QTK6"/>
<evidence type="ECO:0000256" key="1">
    <source>
        <dbReference type="SAM" id="Phobius"/>
    </source>
</evidence>
<feature type="transmembrane region" description="Helical" evidence="1">
    <location>
        <begin position="79"/>
        <end position="100"/>
    </location>
</feature>
<gene>
    <name evidence="2" type="ORF">GALL_311850</name>
</gene>
<dbReference type="EMBL" id="MLJW01000449">
    <property type="protein sequence ID" value="OIQ86966.1"/>
    <property type="molecule type" value="Genomic_DNA"/>
</dbReference>
<dbReference type="InterPro" id="IPR026268">
    <property type="entry name" value="RseC"/>
</dbReference>
<proteinExistence type="predicted"/>
<evidence type="ECO:0000313" key="2">
    <source>
        <dbReference type="EMBL" id="OIQ86966.1"/>
    </source>
</evidence>
<comment type="caution">
    <text evidence="2">The sequence shown here is derived from an EMBL/GenBank/DDBJ whole genome shotgun (WGS) entry which is preliminary data.</text>
</comment>
<dbReference type="Pfam" id="PF04246">
    <property type="entry name" value="RseC_MucC"/>
    <property type="match status" value="1"/>
</dbReference>
<keyword evidence="1" id="KW-1133">Transmembrane helix</keyword>
<reference evidence="2" key="1">
    <citation type="submission" date="2016-10" db="EMBL/GenBank/DDBJ databases">
        <title>Sequence of Gallionella enrichment culture.</title>
        <authorList>
            <person name="Poehlein A."/>
            <person name="Muehling M."/>
            <person name="Daniel R."/>
        </authorList>
    </citation>
    <scope>NUCLEOTIDE SEQUENCE</scope>
</reference>
<sequence>MIEEQALVVGIEQDRVLLEIVRRTPCGLCGQTRGCGISVWGRMLGHRNNVFQAVNQIDAKIGDQVVVGVEEKALLASSLAVYGVPLLLVLAGAALGTWLASSAGDAWPLAGAGLGLFFSFLWVKGHATGRSLDARYRPVILRPADTQSQISICHRGHE</sequence>
<dbReference type="PANTHER" id="PTHR35867">
    <property type="entry name" value="PROTEIN RSEC"/>
    <property type="match status" value="1"/>
</dbReference>
<dbReference type="InterPro" id="IPR007359">
    <property type="entry name" value="SigmaE_reg_RseC_MucC"/>
</dbReference>
<name>A0A1J5QTK6_9ZZZZ</name>
<keyword evidence="1" id="KW-0812">Transmembrane</keyword>
<protein>
    <submittedName>
        <fullName evidence="2">SoxR reducing system protein RseC</fullName>
    </submittedName>
</protein>
<dbReference type="PIRSF" id="PIRSF004923">
    <property type="entry name" value="RseC"/>
    <property type="match status" value="1"/>
</dbReference>
<accession>A0A1J5QTK6</accession>
<dbReference type="PANTHER" id="PTHR35867:SF1">
    <property type="entry name" value="PROTEIN RSEC"/>
    <property type="match status" value="1"/>
</dbReference>